<evidence type="ECO:0000313" key="7">
    <source>
        <dbReference type="Proteomes" id="UP000002487"/>
    </source>
</evidence>
<dbReference type="PROSITE" id="PS51371">
    <property type="entry name" value="CBS"/>
    <property type="match status" value="3"/>
</dbReference>
<organism evidence="6 7">
    <name type="scientific">Methanosarcina acetivorans (strain ATCC 35395 / DSM 2834 / JCM 12185 / C2A)</name>
    <dbReference type="NCBI Taxonomy" id="188937"/>
    <lineage>
        <taxon>Archaea</taxon>
        <taxon>Methanobacteriati</taxon>
        <taxon>Methanobacteriota</taxon>
        <taxon>Stenosarchaea group</taxon>
        <taxon>Methanomicrobia</taxon>
        <taxon>Methanosarcinales</taxon>
        <taxon>Methanosarcinaceae</taxon>
        <taxon>Methanosarcina</taxon>
    </lineage>
</organism>
<reference evidence="6 7" key="1">
    <citation type="journal article" date="2002" name="Genome Res.">
        <title>The genome of Methanosarcina acetivorans reveals extensive metabolic and physiological diversity.</title>
        <authorList>
            <person name="Galagan J.E."/>
            <person name="Nusbaum C."/>
            <person name="Roy A."/>
            <person name="Endrizzi M.G."/>
            <person name="Macdonald P."/>
            <person name="FitzHugh W."/>
            <person name="Calvo S."/>
            <person name="Engels R."/>
            <person name="Smirnov S."/>
            <person name="Atnoor D."/>
            <person name="Brown A."/>
            <person name="Allen N."/>
            <person name="Naylor J."/>
            <person name="Stange-Thomann N."/>
            <person name="DeArellano K."/>
            <person name="Johnson R."/>
            <person name="Linton L."/>
            <person name="McEwan P."/>
            <person name="McKernan K."/>
            <person name="Talamas J."/>
            <person name="Tirrell A."/>
            <person name="Ye W."/>
            <person name="Zimmer A."/>
            <person name="Barber R.D."/>
            <person name="Cann I."/>
            <person name="Graham D.E."/>
            <person name="Grahame D.A."/>
            <person name="Guss A."/>
            <person name="Hedderich R."/>
            <person name="Ingram-Smith C."/>
            <person name="Kuettner C.H."/>
            <person name="Krzycki J.A."/>
            <person name="Leigh J.A."/>
            <person name="Li W."/>
            <person name="Liu J."/>
            <person name="Mukhopadhyay B."/>
            <person name="Reeve J.N."/>
            <person name="Smith K."/>
            <person name="Springer T.A."/>
            <person name="Umayam L.A."/>
            <person name="White O."/>
            <person name="White R.H."/>
            <person name="de Macario E.C."/>
            <person name="Ferry J.G."/>
            <person name="Jarrell K.F."/>
            <person name="Jing H."/>
            <person name="Macario A.J.L."/>
            <person name="Paulsen I."/>
            <person name="Pritchett M."/>
            <person name="Sowers K.R."/>
            <person name="Swanson R.V."/>
            <person name="Zinder S.H."/>
            <person name="Lander E."/>
            <person name="Metcalf W.W."/>
            <person name="Birren B."/>
        </authorList>
    </citation>
    <scope>NUCLEOTIDE SEQUENCE [LARGE SCALE GENOMIC DNA]</scope>
    <source>
        <strain evidence="7">ATCC 35395 / DSM 2834 / JCM 12185 / C2A</strain>
    </source>
</reference>
<dbReference type="InterPro" id="IPR000644">
    <property type="entry name" value="CBS_dom"/>
</dbReference>
<keyword evidence="2" id="KW-0677">Repeat</keyword>
<dbReference type="SMART" id="SM00116">
    <property type="entry name" value="CBS"/>
    <property type="match status" value="4"/>
</dbReference>
<keyword evidence="4" id="KW-0129">CBS domain</keyword>
<evidence type="ECO:0000256" key="2">
    <source>
        <dbReference type="ARBA" id="ARBA00022737"/>
    </source>
</evidence>
<keyword evidence="3" id="KW-0486">Methionine biosynthesis</keyword>
<dbReference type="Gene3D" id="3.10.580.10">
    <property type="entry name" value="CBS-domain"/>
    <property type="match status" value="2"/>
</dbReference>
<protein>
    <recommendedName>
        <fullName evidence="5">CBS domain-containing protein</fullName>
    </recommendedName>
</protein>
<dbReference type="KEGG" id="mac:MA_4651"/>
<dbReference type="Proteomes" id="UP000002487">
    <property type="component" value="Chromosome"/>
</dbReference>
<dbReference type="PANTHER" id="PTHR48108:SF33">
    <property type="entry name" value="METHYLATED PROTEIN MJ0556"/>
    <property type="match status" value="1"/>
</dbReference>
<keyword evidence="7" id="KW-1185">Reference proteome</keyword>
<dbReference type="AlphaFoldDB" id="Q8TH71"/>
<feature type="domain" description="CBS" evidence="5">
    <location>
        <begin position="148"/>
        <end position="203"/>
    </location>
</feature>
<dbReference type="STRING" id="188937.MA_4651"/>
<dbReference type="HOGENOM" id="CLU_076812_2_0_2"/>
<dbReference type="EnsemblBacteria" id="AAM07985">
    <property type="protein sequence ID" value="AAM07985"/>
    <property type="gene ID" value="MA_4651"/>
</dbReference>
<evidence type="ECO:0000313" key="6">
    <source>
        <dbReference type="EMBL" id="AAM07985.1"/>
    </source>
</evidence>
<dbReference type="PANTHER" id="PTHR48108">
    <property type="entry name" value="CBS DOMAIN-CONTAINING PROTEIN CBSX2, CHLOROPLASTIC"/>
    <property type="match status" value="1"/>
</dbReference>
<evidence type="ECO:0000256" key="3">
    <source>
        <dbReference type="ARBA" id="ARBA00023167"/>
    </source>
</evidence>
<dbReference type="EMBL" id="AE010299">
    <property type="protein sequence ID" value="AAM07985.1"/>
    <property type="molecule type" value="Genomic_DNA"/>
</dbReference>
<keyword evidence="1" id="KW-0028">Amino-acid biosynthesis</keyword>
<feature type="domain" description="CBS" evidence="5">
    <location>
        <begin position="22"/>
        <end position="78"/>
    </location>
</feature>
<proteinExistence type="predicted"/>
<dbReference type="Pfam" id="PF00571">
    <property type="entry name" value="CBS"/>
    <property type="match status" value="4"/>
</dbReference>
<dbReference type="PhylomeDB" id="Q8TH71"/>
<accession>Q8TH71</accession>
<dbReference type="InterPro" id="IPR046342">
    <property type="entry name" value="CBS_dom_sf"/>
</dbReference>
<evidence type="ECO:0000256" key="1">
    <source>
        <dbReference type="ARBA" id="ARBA00022605"/>
    </source>
</evidence>
<name>Q8TH71_METAC</name>
<evidence type="ECO:0000259" key="5">
    <source>
        <dbReference type="PROSITE" id="PS51371"/>
    </source>
</evidence>
<dbReference type="GO" id="GO:0009086">
    <property type="term" value="P:methionine biosynthetic process"/>
    <property type="evidence" value="ECO:0007669"/>
    <property type="project" value="UniProtKB-KW"/>
</dbReference>
<evidence type="ECO:0000256" key="4">
    <source>
        <dbReference type="PROSITE-ProRule" id="PRU00703"/>
    </source>
</evidence>
<dbReference type="InParanoid" id="Q8TH71"/>
<dbReference type="InterPro" id="IPR051462">
    <property type="entry name" value="CBS_domain-containing"/>
</dbReference>
<gene>
    <name evidence="6" type="ordered locus">MA_4651</name>
</gene>
<dbReference type="SUPFAM" id="SSF54631">
    <property type="entry name" value="CBS-domain pair"/>
    <property type="match status" value="2"/>
</dbReference>
<sequence length="274" mass="30535">MQRIETKTLDTHEVKCMQVKDIMVQPHKIDKSDTISHALDLMEKKDTKRLLVVHDNQVLGVLTMRGLTEQLGTRRKQSKPASSLHVATAVSDNFVKVLPDTDVKDALTLMKKKGGVIIVTDNGNAMGWVTPQELMKVNHFTGFAGEVMEKNPIIVSPSDRVSHARRLILDKNVGRLPVIENGKLVGIIAEDDIAFAMRSFRDLVADNQQDSRIKNLLVGDIMTRSVVNVYTNTPLSDTVDTMLEYDVGGVPVLNLEEELVGFLARRNIINTIEE</sequence>
<feature type="domain" description="CBS" evidence="5">
    <location>
        <begin position="222"/>
        <end position="274"/>
    </location>
</feature>